<evidence type="ECO:0000259" key="1">
    <source>
        <dbReference type="PROSITE" id="PS50041"/>
    </source>
</evidence>
<dbReference type="InterPro" id="IPR016187">
    <property type="entry name" value="CTDL_fold"/>
</dbReference>
<dbReference type="Proteomes" id="UP000298663">
    <property type="component" value="Unassembled WGS sequence"/>
</dbReference>
<dbReference type="AlphaFoldDB" id="A0A4U5N8C9"/>
<keyword evidence="3" id="KW-1185">Reference proteome</keyword>
<proteinExistence type="predicted"/>
<protein>
    <recommendedName>
        <fullName evidence="1">C-type lectin domain-containing protein</fullName>
    </recommendedName>
</protein>
<accession>A0A4U5N8C9</accession>
<sequence>MIQLLELTQGFNERQFWINVKVGEGRKNCSDSNCTFANWGPERPCVSMESGNGRWALRNCSNRFPFLCEFDPIQIPPRDELPEYQNTQFAQCRPCPSGWAQHGLHCYGFFDEIKNWNNAEEFCENLGGHLASIHFQTEIDFVEEVFKDVLSSSWPPFVGATTQRNETKWTDGTTFTFDKWAPHLGPRNGHCVNIQQHKLASVLCNTFANFICKKSVVELRN</sequence>
<dbReference type="CDD" id="cd00037">
    <property type="entry name" value="CLECT"/>
    <property type="match status" value="1"/>
</dbReference>
<reference evidence="2 3" key="2">
    <citation type="journal article" date="2019" name="G3 (Bethesda)">
        <title>Hybrid Assembly of the Genome of the Entomopathogenic Nematode Steinernema carpocapsae Identifies the X-Chromosome.</title>
        <authorList>
            <person name="Serra L."/>
            <person name="Macchietto M."/>
            <person name="Macias-Munoz A."/>
            <person name="McGill C.J."/>
            <person name="Rodriguez I.M."/>
            <person name="Rodriguez B."/>
            <person name="Murad R."/>
            <person name="Mortazavi A."/>
        </authorList>
    </citation>
    <scope>NUCLEOTIDE SEQUENCE [LARGE SCALE GENOMIC DNA]</scope>
    <source>
        <strain evidence="2 3">ALL</strain>
    </source>
</reference>
<dbReference type="STRING" id="34508.A0A4U5N8C9"/>
<comment type="caution">
    <text evidence="2">The sequence shown here is derived from an EMBL/GenBank/DDBJ whole genome shotgun (WGS) entry which is preliminary data.</text>
</comment>
<dbReference type="InterPro" id="IPR016186">
    <property type="entry name" value="C-type_lectin-like/link_sf"/>
</dbReference>
<evidence type="ECO:0000313" key="3">
    <source>
        <dbReference type="Proteomes" id="UP000298663"/>
    </source>
</evidence>
<feature type="domain" description="C-type lectin" evidence="1">
    <location>
        <begin position="4"/>
        <end position="69"/>
    </location>
</feature>
<dbReference type="Pfam" id="PF00059">
    <property type="entry name" value="Lectin_C"/>
    <property type="match status" value="1"/>
</dbReference>
<name>A0A4U5N8C9_STECR</name>
<dbReference type="SMART" id="SM00034">
    <property type="entry name" value="CLECT"/>
    <property type="match status" value="1"/>
</dbReference>
<dbReference type="InterPro" id="IPR001304">
    <property type="entry name" value="C-type_lectin-like"/>
</dbReference>
<dbReference type="PROSITE" id="PS50041">
    <property type="entry name" value="C_TYPE_LECTIN_2"/>
    <property type="match status" value="2"/>
</dbReference>
<gene>
    <name evidence="2" type="ORF">L596_019168</name>
</gene>
<dbReference type="PANTHER" id="PTHR22803">
    <property type="entry name" value="MANNOSE, PHOSPHOLIPASE, LECTIN RECEPTOR RELATED"/>
    <property type="match status" value="1"/>
</dbReference>
<dbReference type="SUPFAM" id="SSF56436">
    <property type="entry name" value="C-type lectin-like"/>
    <property type="match status" value="2"/>
</dbReference>
<reference evidence="2 3" key="1">
    <citation type="journal article" date="2015" name="Genome Biol.">
        <title>Comparative genomics of Steinernema reveals deeply conserved gene regulatory networks.</title>
        <authorList>
            <person name="Dillman A.R."/>
            <person name="Macchietto M."/>
            <person name="Porter C.F."/>
            <person name="Rogers A."/>
            <person name="Williams B."/>
            <person name="Antoshechkin I."/>
            <person name="Lee M.M."/>
            <person name="Goodwin Z."/>
            <person name="Lu X."/>
            <person name="Lewis E.E."/>
            <person name="Goodrich-Blair H."/>
            <person name="Stock S.P."/>
            <person name="Adams B.J."/>
            <person name="Sternberg P.W."/>
            <person name="Mortazavi A."/>
        </authorList>
    </citation>
    <scope>NUCLEOTIDE SEQUENCE [LARGE SCALE GENOMIC DNA]</scope>
    <source>
        <strain evidence="2 3">ALL</strain>
    </source>
</reference>
<evidence type="ECO:0000313" key="2">
    <source>
        <dbReference type="EMBL" id="TKR78353.1"/>
    </source>
</evidence>
<feature type="domain" description="C-type lectin" evidence="1">
    <location>
        <begin position="102"/>
        <end position="213"/>
    </location>
</feature>
<dbReference type="EMBL" id="AZBU02000005">
    <property type="protein sequence ID" value="TKR78353.1"/>
    <property type="molecule type" value="Genomic_DNA"/>
</dbReference>
<dbReference type="InterPro" id="IPR050111">
    <property type="entry name" value="C-type_lectin/snaclec_domain"/>
</dbReference>
<dbReference type="OrthoDB" id="5877732at2759"/>
<dbReference type="Gene3D" id="3.10.100.10">
    <property type="entry name" value="Mannose-Binding Protein A, subunit A"/>
    <property type="match status" value="2"/>
</dbReference>
<organism evidence="2 3">
    <name type="scientific">Steinernema carpocapsae</name>
    <name type="common">Entomopathogenic nematode</name>
    <dbReference type="NCBI Taxonomy" id="34508"/>
    <lineage>
        <taxon>Eukaryota</taxon>
        <taxon>Metazoa</taxon>
        <taxon>Ecdysozoa</taxon>
        <taxon>Nematoda</taxon>
        <taxon>Chromadorea</taxon>
        <taxon>Rhabditida</taxon>
        <taxon>Tylenchina</taxon>
        <taxon>Panagrolaimomorpha</taxon>
        <taxon>Strongyloidoidea</taxon>
        <taxon>Steinernematidae</taxon>
        <taxon>Steinernema</taxon>
    </lineage>
</organism>